<evidence type="ECO:0008006" key="3">
    <source>
        <dbReference type="Google" id="ProtNLM"/>
    </source>
</evidence>
<organism evidence="1 2">
    <name type="scientific">Asparagus officinalis</name>
    <name type="common">Garden asparagus</name>
    <dbReference type="NCBI Taxonomy" id="4686"/>
    <lineage>
        <taxon>Eukaryota</taxon>
        <taxon>Viridiplantae</taxon>
        <taxon>Streptophyta</taxon>
        <taxon>Embryophyta</taxon>
        <taxon>Tracheophyta</taxon>
        <taxon>Spermatophyta</taxon>
        <taxon>Magnoliopsida</taxon>
        <taxon>Liliopsida</taxon>
        <taxon>Asparagales</taxon>
        <taxon>Asparagaceae</taxon>
        <taxon>Asparagoideae</taxon>
        <taxon>Asparagus</taxon>
    </lineage>
</organism>
<dbReference type="AlphaFoldDB" id="A0A5P1FDG5"/>
<dbReference type="EMBL" id="CM007383">
    <property type="protein sequence ID" value="ONK74919.1"/>
    <property type="molecule type" value="Genomic_DNA"/>
</dbReference>
<gene>
    <name evidence="1" type="ORF">A4U43_C03F11460</name>
</gene>
<keyword evidence="2" id="KW-1185">Reference proteome</keyword>
<sequence length="227" mass="25136">MWSESKDGVDCPQADESYEFCAPRFFDFMNEENEDEIRTAELWLQISQSYAPFKKPDDTTTAADKARDAQDLIVAAEAGGAQRHEMNNGKILLKLSLVKPSVTLKQKKSSSMEISSSSVPVLNNNISSFAFPILPSFNILAASEVLYPPVQLAHRKSLSLLPAMIADIHHGLRQVIGTFTQKGSKPSAQIQTVKVELPYTYLIAWFVLHRSDMMFASSAADQSVPPL</sequence>
<name>A0A5P1FDG5_ASPOF</name>
<protein>
    <recommendedName>
        <fullName evidence="3">Protein TPX2</fullName>
    </recommendedName>
</protein>
<reference evidence="2" key="1">
    <citation type="journal article" date="2017" name="Nat. Commun.">
        <title>The asparagus genome sheds light on the origin and evolution of a young Y chromosome.</title>
        <authorList>
            <person name="Harkess A."/>
            <person name="Zhou J."/>
            <person name="Xu C."/>
            <person name="Bowers J.E."/>
            <person name="Van der Hulst R."/>
            <person name="Ayyampalayam S."/>
            <person name="Mercati F."/>
            <person name="Riccardi P."/>
            <person name="McKain M.R."/>
            <person name="Kakrana A."/>
            <person name="Tang H."/>
            <person name="Ray J."/>
            <person name="Groenendijk J."/>
            <person name="Arikit S."/>
            <person name="Mathioni S.M."/>
            <person name="Nakano M."/>
            <person name="Shan H."/>
            <person name="Telgmann-Rauber A."/>
            <person name="Kanno A."/>
            <person name="Yue Z."/>
            <person name="Chen H."/>
            <person name="Li W."/>
            <person name="Chen Y."/>
            <person name="Xu X."/>
            <person name="Zhang Y."/>
            <person name="Luo S."/>
            <person name="Chen H."/>
            <person name="Gao J."/>
            <person name="Mao Z."/>
            <person name="Pires J.C."/>
            <person name="Luo M."/>
            <person name="Kudrna D."/>
            <person name="Wing R.A."/>
            <person name="Meyers B.C."/>
            <person name="Yi K."/>
            <person name="Kong H."/>
            <person name="Lavrijsen P."/>
            <person name="Sunseri F."/>
            <person name="Falavigna A."/>
            <person name="Ye Y."/>
            <person name="Leebens-Mack J.H."/>
            <person name="Chen G."/>
        </authorList>
    </citation>
    <scope>NUCLEOTIDE SEQUENCE [LARGE SCALE GENOMIC DNA]</scope>
    <source>
        <strain evidence="2">cv. DH0086</strain>
    </source>
</reference>
<dbReference type="Proteomes" id="UP000243459">
    <property type="component" value="Chromosome 3"/>
</dbReference>
<proteinExistence type="predicted"/>
<evidence type="ECO:0000313" key="2">
    <source>
        <dbReference type="Proteomes" id="UP000243459"/>
    </source>
</evidence>
<evidence type="ECO:0000313" key="1">
    <source>
        <dbReference type="EMBL" id="ONK74919.1"/>
    </source>
</evidence>
<accession>A0A5P1FDG5</accession>
<dbReference type="Gramene" id="ONK74919">
    <property type="protein sequence ID" value="ONK74919"/>
    <property type="gene ID" value="A4U43_C03F11460"/>
</dbReference>